<dbReference type="AlphaFoldDB" id="A0A7S4CSZ7"/>
<name>A0A7S4CSZ7_9EUGL</name>
<evidence type="ECO:0000313" key="1">
    <source>
        <dbReference type="EMBL" id="CAE0805543.1"/>
    </source>
</evidence>
<dbReference type="SUPFAM" id="SSF47391">
    <property type="entry name" value="Dimerization-anchoring domain of cAMP-dependent PK regulatory subunit"/>
    <property type="match status" value="1"/>
</dbReference>
<gene>
    <name evidence="1" type="ORF">EGYM00163_LOCUS16669</name>
</gene>
<proteinExistence type="predicted"/>
<accession>A0A7S4CSZ7</accession>
<organism evidence="1">
    <name type="scientific">Eutreptiella gymnastica</name>
    <dbReference type="NCBI Taxonomy" id="73025"/>
    <lineage>
        <taxon>Eukaryota</taxon>
        <taxon>Discoba</taxon>
        <taxon>Euglenozoa</taxon>
        <taxon>Euglenida</taxon>
        <taxon>Spirocuta</taxon>
        <taxon>Euglenophyceae</taxon>
        <taxon>Eutreptiales</taxon>
        <taxon>Eutreptiaceae</taxon>
        <taxon>Eutreptiella</taxon>
    </lineage>
</organism>
<sequence>MEHRDASEIKYLLDKNIPEIIDALMGKLLEERPENPLAFMRQEVGVLSAKALEKEYVEFIYEQYKKCLENPQKIIDTTLSKRSSFKFQRTNDNCEVNIDIDIGSCCVALPNEDTDFGRRFVAMVDQIQDVCKQYMPTATKRQTMPHMSIGSVILDKESPAEYNAASKHRSGLLANTKTLLDKLDPPLSARIQHLKLNSDGCLTLQLESDPSQDIVLTEKQLEKALAKVPTCNTPEALANEKRKFQRAEDGGCIVSRLQQVRLALGAMGCEIKGFWPAGHMVVVNFVDPAVMGKMPEEEIREMFAKLFAIWQPLSTEWFTLANCVSLVYLERSLNEASTVVAPPPGQQPKAFPKDNESAQLLMDGLFWASPEGDIFLNEECYNRRLEDPGHAMWKAFRAEVREMAENQANV</sequence>
<protein>
    <submittedName>
        <fullName evidence="1">Uncharacterized protein</fullName>
    </submittedName>
</protein>
<reference evidence="1" key="1">
    <citation type="submission" date="2021-01" db="EMBL/GenBank/DDBJ databases">
        <authorList>
            <person name="Corre E."/>
            <person name="Pelletier E."/>
            <person name="Niang G."/>
            <person name="Scheremetjew M."/>
            <person name="Finn R."/>
            <person name="Kale V."/>
            <person name="Holt S."/>
            <person name="Cochrane G."/>
            <person name="Meng A."/>
            <person name="Brown T."/>
            <person name="Cohen L."/>
        </authorList>
    </citation>
    <scope>NUCLEOTIDE SEQUENCE</scope>
    <source>
        <strain evidence="1">CCMP1594</strain>
    </source>
</reference>
<dbReference type="EMBL" id="HBJA01047390">
    <property type="protein sequence ID" value="CAE0805543.1"/>
    <property type="molecule type" value="Transcribed_RNA"/>
</dbReference>